<evidence type="ECO:0000313" key="2">
    <source>
        <dbReference type="EMBL" id="MFC7405129.1"/>
    </source>
</evidence>
<organism evidence="2 3">
    <name type="scientific">Georgenia alba</name>
    <dbReference type="NCBI Taxonomy" id="2233858"/>
    <lineage>
        <taxon>Bacteria</taxon>
        <taxon>Bacillati</taxon>
        <taxon>Actinomycetota</taxon>
        <taxon>Actinomycetes</taxon>
        <taxon>Micrococcales</taxon>
        <taxon>Bogoriellaceae</taxon>
        <taxon>Georgenia</taxon>
    </lineage>
</organism>
<gene>
    <name evidence="2" type="ORF">ACFQQL_08405</name>
</gene>
<name>A0ABW2Q6J6_9MICO</name>
<dbReference type="Pfam" id="PF19593">
    <property type="entry name" value="DUF6098"/>
    <property type="match status" value="1"/>
</dbReference>
<evidence type="ECO:0000313" key="3">
    <source>
        <dbReference type="Proteomes" id="UP001596455"/>
    </source>
</evidence>
<dbReference type="InterPro" id="IPR046080">
    <property type="entry name" value="DUF6098"/>
</dbReference>
<keyword evidence="3" id="KW-1185">Reference proteome</keyword>
<proteinExistence type="predicted"/>
<accession>A0ABW2Q6J6</accession>
<sequence length="152" mass="16376">MPDTRPAGTPGTPHVPHGDGASGLPALESVGEIVRMLQTTGELFLRVGSEPIDPAGPRDLESGYRLPGAPAYRLVPEPWWLDSTPTWVARQLTSHSYLRRETGTGWLIAGEIAGRTADGVPLIGAAHPLAILSRPCFLDAERLYAAWRCRGM</sequence>
<reference evidence="3" key="1">
    <citation type="journal article" date="2019" name="Int. J. Syst. Evol. Microbiol.">
        <title>The Global Catalogue of Microorganisms (GCM) 10K type strain sequencing project: providing services to taxonomists for standard genome sequencing and annotation.</title>
        <authorList>
            <consortium name="The Broad Institute Genomics Platform"/>
            <consortium name="The Broad Institute Genome Sequencing Center for Infectious Disease"/>
            <person name="Wu L."/>
            <person name="Ma J."/>
        </authorList>
    </citation>
    <scope>NUCLEOTIDE SEQUENCE [LARGE SCALE GENOMIC DNA]</scope>
    <source>
        <strain evidence="3">JCM 1490</strain>
    </source>
</reference>
<feature type="region of interest" description="Disordered" evidence="1">
    <location>
        <begin position="1"/>
        <end position="24"/>
    </location>
</feature>
<dbReference type="RefSeq" id="WP_382393178.1">
    <property type="nucleotide sequence ID" value="NZ_JBHTCQ010000001.1"/>
</dbReference>
<dbReference type="Proteomes" id="UP001596455">
    <property type="component" value="Unassembled WGS sequence"/>
</dbReference>
<dbReference type="EMBL" id="JBHTCQ010000001">
    <property type="protein sequence ID" value="MFC7405129.1"/>
    <property type="molecule type" value="Genomic_DNA"/>
</dbReference>
<protein>
    <submittedName>
        <fullName evidence="2">DUF6098 family protein</fullName>
    </submittedName>
</protein>
<evidence type="ECO:0000256" key="1">
    <source>
        <dbReference type="SAM" id="MobiDB-lite"/>
    </source>
</evidence>
<comment type="caution">
    <text evidence="2">The sequence shown here is derived from an EMBL/GenBank/DDBJ whole genome shotgun (WGS) entry which is preliminary data.</text>
</comment>